<organism evidence="4 5">
    <name type="scientific">Jaapia argillacea MUCL 33604</name>
    <dbReference type="NCBI Taxonomy" id="933084"/>
    <lineage>
        <taxon>Eukaryota</taxon>
        <taxon>Fungi</taxon>
        <taxon>Dikarya</taxon>
        <taxon>Basidiomycota</taxon>
        <taxon>Agaricomycotina</taxon>
        <taxon>Agaricomycetes</taxon>
        <taxon>Agaricomycetidae</taxon>
        <taxon>Jaapiales</taxon>
        <taxon>Jaapiaceae</taxon>
        <taxon>Jaapia</taxon>
    </lineage>
</organism>
<reference evidence="5" key="1">
    <citation type="journal article" date="2014" name="Proc. Natl. Acad. Sci. U.S.A.">
        <title>Extensive sampling of basidiomycete genomes demonstrates inadequacy of the white-rot/brown-rot paradigm for wood decay fungi.</title>
        <authorList>
            <person name="Riley R."/>
            <person name="Salamov A.A."/>
            <person name="Brown D.W."/>
            <person name="Nagy L.G."/>
            <person name="Floudas D."/>
            <person name="Held B.W."/>
            <person name="Levasseur A."/>
            <person name="Lombard V."/>
            <person name="Morin E."/>
            <person name="Otillar R."/>
            <person name="Lindquist E.A."/>
            <person name="Sun H."/>
            <person name="LaButti K.M."/>
            <person name="Schmutz J."/>
            <person name="Jabbour D."/>
            <person name="Luo H."/>
            <person name="Baker S.E."/>
            <person name="Pisabarro A.G."/>
            <person name="Walton J.D."/>
            <person name="Blanchette R.A."/>
            <person name="Henrissat B."/>
            <person name="Martin F."/>
            <person name="Cullen D."/>
            <person name="Hibbett D.S."/>
            <person name="Grigoriev I.V."/>
        </authorList>
    </citation>
    <scope>NUCLEOTIDE SEQUENCE [LARGE SCALE GENOMIC DNA]</scope>
    <source>
        <strain evidence="5">MUCL 33604</strain>
    </source>
</reference>
<evidence type="ECO:0008006" key="6">
    <source>
        <dbReference type="Google" id="ProtNLM"/>
    </source>
</evidence>
<protein>
    <recommendedName>
        <fullName evidence="6">DUF4139 domain-containing protein</fullName>
    </recommendedName>
</protein>
<proteinExistence type="predicted"/>
<evidence type="ECO:0000259" key="3">
    <source>
        <dbReference type="Pfam" id="PF13600"/>
    </source>
</evidence>
<dbReference type="NCBIfam" id="TIGR02231">
    <property type="entry name" value="mucoidy inhibitor MuiA family protein"/>
    <property type="match status" value="1"/>
</dbReference>
<dbReference type="InParanoid" id="A0A067Q6B8"/>
<dbReference type="HOGENOM" id="CLU_083225_0_0_1"/>
<dbReference type="InterPro" id="IPR037291">
    <property type="entry name" value="DUF4139"/>
</dbReference>
<evidence type="ECO:0000256" key="1">
    <source>
        <dbReference type="SAM" id="MobiDB-lite"/>
    </source>
</evidence>
<dbReference type="InterPro" id="IPR011935">
    <property type="entry name" value="CHP02231"/>
</dbReference>
<evidence type="ECO:0000259" key="2">
    <source>
        <dbReference type="Pfam" id="PF13598"/>
    </source>
</evidence>
<keyword evidence="5" id="KW-1185">Reference proteome</keyword>
<dbReference type="OrthoDB" id="10068793at2759"/>
<dbReference type="Proteomes" id="UP000027265">
    <property type="component" value="Unassembled WGS sequence"/>
</dbReference>
<dbReference type="STRING" id="933084.A0A067Q6B8"/>
<dbReference type="InterPro" id="IPR025554">
    <property type="entry name" value="DUF4140"/>
</dbReference>
<gene>
    <name evidence="4" type="ORF">JAAARDRAFT_192575</name>
</gene>
<dbReference type="AlphaFoldDB" id="A0A067Q6B8"/>
<feature type="compositionally biased region" description="Polar residues" evidence="1">
    <location>
        <begin position="305"/>
        <end position="321"/>
    </location>
</feature>
<sequence length="321" mass="35517">MTQTTKLHASDHPIKSVTVFKSGKAEVVRTFTQDLQAGQNKIEIAGLPSCIDTESARVSGLGNARLFDVVCTVPDRPPTSYGGSSEVIRLLEAKRTNLEKEKRVREQEAEVMLTYGKSLQGEHVTPDTMTTFLDNFILRGRKNLQAVSELEEKIVEVNRQIEQEREKTTTTKGESNGKVTIVIAVEDDGQVELKLTYIVWNASWEPTYDLHATTENGKPSSAVSLQYRSRITQWTGENWEDTSLTLSTSTSDTITGIPELKPAKIRPQRQGLFGPVQSREPAPPQQQGSWSDAVYQPPITPPCGINTSRSWPTSATSSLTI</sequence>
<feature type="region of interest" description="Disordered" evidence="1">
    <location>
        <begin position="273"/>
        <end position="321"/>
    </location>
</feature>
<name>A0A067Q6B8_9AGAM</name>
<dbReference type="Pfam" id="PF13600">
    <property type="entry name" value="DUF4140"/>
    <property type="match status" value="1"/>
</dbReference>
<feature type="domain" description="DUF4139" evidence="2">
    <location>
        <begin position="193"/>
        <end position="287"/>
    </location>
</feature>
<dbReference type="Pfam" id="PF13598">
    <property type="entry name" value="DUF4139"/>
    <property type="match status" value="1"/>
</dbReference>
<accession>A0A067Q6B8</accession>
<evidence type="ECO:0000313" key="4">
    <source>
        <dbReference type="EMBL" id="KDQ59017.1"/>
    </source>
</evidence>
<feature type="domain" description="DUF4140" evidence="3">
    <location>
        <begin position="17"/>
        <end position="110"/>
    </location>
</feature>
<evidence type="ECO:0000313" key="5">
    <source>
        <dbReference type="Proteomes" id="UP000027265"/>
    </source>
</evidence>
<dbReference type="PANTHER" id="PTHR31005">
    <property type="entry name" value="DUF4139 DOMAIN-CONTAINING PROTEIN"/>
    <property type="match status" value="1"/>
</dbReference>
<dbReference type="EMBL" id="KL197716">
    <property type="protein sequence ID" value="KDQ59017.1"/>
    <property type="molecule type" value="Genomic_DNA"/>
</dbReference>
<dbReference type="PANTHER" id="PTHR31005:SF8">
    <property type="entry name" value="DUF4139 DOMAIN-CONTAINING PROTEIN"/>
    <property type="match status" value="1"/>
</dbReference>